<dbReference type="GO" id="GO:0043190">
    <property type="term" value="C:ATP-binding cassette (ABC) transporter complex"/>
    <property type="evidence" value="ECO:0007669"/>
    <property type="project" value="InterPro"/>
</dbReference>
<keyword evidence="3" id="KW-0732">Signal</keyword>
<dbReference type="InterPro" id="IPR039424">
    <property type="entry name" value="SBP_5"/>
</dbReference>
<dbReference type="Proteomes" id="UP001143330">
    <property type="component" value="Unassembled WGS sequence"/>
</dbReference>
<organism evidence="5 6">
    <name type="scientific">Ancylobacter defluvii</name>
    <dbReference type="NCBI Taxonomy" id="1282440"/>
    <lineage>
        <taxon>Bacteria</taxon>
        <taxon>Pseudomonadati</taxon>
        <taxon>Pseudomonadota</taxon>
        <taxon>Alphaproteobacteria</taxon>
        <taxon>Hyphomicrobiales</taxon>
        <taxon>Xanthobacteraceae</taxon>
        <taxon>Ancylobacter</taxon>
    </lineage>
</organism>
<dbReference type="InterPro" id="IPR030678">
    <property type="entry name" value="Peptide/Ni-bd"/>
</dbReference>
<dbReference type="CDD" id="cd08517">
    <property type="entry name" value="PBP2_NikA_DppA_OppA_like_13"/>
    <property type="match status" value="1"/>
</dbReference>
<dbReference type="SUPFAM" id="SSF53850">
    <property type="entry name" value="Periplasmic binding protein-like II"/>
    <property type="match status" value="1"/>
</dbReference>
<evidence type="ECO:0000313" key="5">
    <source>
        <dbReference type="EMBL" id="GLK83793.1"/>
    </source>
</evidence>
<dbReference type="GO" id="GO:0015833">
    <property type="term" value="P:peptide transport"/>
    <property type="evidence" value="ECO:0007669"/>
    <property type="project" value="TreeGrafter"/>
</dbReference>
<protein>
    <submittedName>
        <fullName evidence="5">ABC transporter substrate-binding protein</fullName>
    </submittedName>
</protein>
<gene>
    <name evidence="5" type="ORF">GCM10017653_18630</name>
</gene>
<comment type="caution">
    <text evidence="5">The sequence shown here is derived from an EMBL/GenBank/DDBJ whole genome shotgun (WGS) entry which is preliminary data.</text>
</comment>
<comment type="similarity">
    <text evidence="2">Belongs to the bacterial solute-binding protein 5 family.</text>
</comment>
<dbReference type="Gene3D" id="3.10.105.10">
    <property type="entry name" value="Dipeptide-binding Protein, Domain 3"/>
    <property type="match status" value="1"/>
</dbReference>
<reference evidence="5" key="2">
    <citation type="submission" date="2023-01" db="EMBL/GenBank/DDBJ databases">
        <authorList>
            <person name="Sun Q."/>
            <person name="Evtushenko L."/>
        </authorList>
    </citation>
    <scope>NUCLEOTIDE SEQUENCE</scope>
    <source>
        <strain evidence="5">VKM B-2789</strain>
    </source>
</reference>
<evidence type="ECO:0000256" key="3">
    <source>
        <dbReference type="ARBA" id="ARBA00022729"/>
    </source>
</evidence>
<dbReference type="PANTHER" id="PTHR30290:SF38">
    <property type="entry name" value="D,D-DIPEPTIDE-BINDING PERIPLASMIC PROTEIN DDPA-RELATED"/>
    <property type="match status" value="1"/>
</dbReference>
<keyword evidence="6" id="KW-1185">Reference proteome</keyword>
<dbReference type="EMBL" id="BSFM01000011">
    <property type="protein sequence ID" value="GLK83793.1"/>
    <property type="molecule type" value="Genomic_DNA"/>
</dbReference>
<dbReference type="AlphaFoldDB" id="A0A9W6JWE5"/>
<dbReference type="InterPro" id="IPR000914">
    <property type="entry name" value="SBP_5_dom"/>
</dbReference>
<dbReference type="PANTHER" id="PTHR30290">
    <property type="entry name" value="PERIPLASMIC BINDING COMPONENT OF ABC TRANSPORTER"/>
    <property type="match status" value="1"/>
</dbReference>
<sequence>MVVALPGDPPVINSTITTDISSSNISGQVYSTIVRLDRDGKVLPYLAKSWDISPDGLTYTFHLYEGIKWHDGTPFTAEDVAWSLWNVNKKYNGPASGLLAPVESITAPDADTVVFKLKYPSPPLLRGLAYFNSSTIVPKHLFDNGQDPRNNPANLKPVGTGPFVFKEYKKGSHIILEKNPNFHLEGLPHLDRLVFQIIPNEGARSIALEKGDIDFIPYYAMPLGETETLRKNKELVVTFAKRMIAGEYMAFLNTREGPLAKKEVRQALYYALNRPDMLEKAGFGYGKISAGPVSSEQPIFYTEDVRKYGYDPALANKMLDEAGYPRGADGKRFKLRVSFDLKEGPMNDVARLMRVNFAAVGVDLEIMGMDSGAWRDTAFKDWNFDITMGSFSTGPDPAVGVERIYVCRNIERLMARNASGYCNPQLDEIFDKASREGDEAKRVALYREVQKILVEDAPHWWLWDRYYPIAFNARLEGLLDDPTGYGAFDVVYWKN</sequence>
<evidence type="ECO:0000256" key="2">
    <source>
        <dbReference type="ARBA" id="ARBA00005695"/>
    </source>
</evidence>
<name>A0A9W6JWE5_9HYPH</name>
<proteinExistence type="inferred from homology"/>
<evidence type="ECO:0000259" key="4">
    <source>
        <dbReference type="Pfam" id="PF00496"/>
    </source>
</evidence>
<comment type="subcellular location">
    <subcellularLocation>
        <location evidence="1">Periplasm</location>
    </subcellularLocation>
</comment>
<evidence type="ECO:0000256" key="1">
    <source>
        <dbReference type="ARBA" id="ARBA00004418"/>
    </source>
</evidence>
<dbReference type="GO" id="GO:1904680">
    <property type="term" value="F:peptide transmembrane transporter activity"/>
    <property type="evidence" value="ECO:0007669"/>
    <property type="project" value="TreeGrafter"/>
</dbReference>
<reference evidence="5" key="1">
    <citation type="journal article" date="2014" name="Int. J. Syst. Evol. Microbiol.">
        <title>Complete genome sequence of Corynebacterium casei LMG S-19264T (=DSM 44701T), isolated from a smear-ripened cheese.</title>
        <authorList>
            <consortium name="US DOE Joint Genome Institute (JGI-PGF)"/>
            <person name="Walter F."/>
            <person name="Albersmeier A."/>
            <person name="Kalinowski J."/>
            <person name="Ruckert C."/>
        </authorList>
    </citation>
    <scope>NUCLEOTIDE SEQUENCE</scope>
    <source>
        <strain evidence="5">VKM B-2789</strain>
    </source>
</reference>
<dbReference type="GO" id="GO:0030288">
    <property type="term" value="C:outer membrane-bounded periplasmic space"/>
    <property type="evidence" value="ECO:0007669"/>
    <property type="project" value="UniProtKB-ARBA"/>
</dbReference>
<evidence type="ECO:0000313" key="6">
    <source>
        <dbReference type="Proteomes" id="UP001143330"/>
    </source>
</evidence>
<dbReference type="Pfam" id="PF00496">
    <property type="entry name" value="SBP_bac_5"/>
    <property type="match status" value="1"/>
</dbReference>
<dbReference type="Gene3D" id="3.90.76.10">
    <property type="entry name" value="Dipeptide-binding Protein, Domain 1"/>
    <property type="match status" value="1"/>
</dbReference>
<dbReference type="PIRSF" id="PIRSF002741">
    <property type="entry name" value="MppA"/>
    <property type="match status" value="1"/>
</dbReference>
<feature type="domain" description="Solute-binding protein family 5" evidence="4">
    <location>
        <begin position="42"/>
        <end position="405"/>
    </location>
</feature>
<accession>A0A9W6JWE5</accession>
<dbReference type="Gene3D" id="3.40.190.10">
    <property type="entry name" value="Periplasmic binding protein-like II"/>
    <property type="match status" value="1"/>
</dbReference>